<dbReference type="PROSITE" id="PS51093">
    <property type="entry name" value="PTS_EIIA_TYPE_1"/>
    <property type="match status" value="1"/>
</dbReference>
<reference evidence="8 9" key="1">
    <citation type="submission" date="2017-02" db="EMBL/GenBank/DDBJ databases">
        <authorList>
            <person name="Peterson S.W."/>
        </authorList>
    </citation>
    <scope>NUCLEOTIDE SEQUENCE [LARGE SCALE GENOMIC DNA]</scope>
    <source>
        <strain evidence="8 9">M1</strain>
    </source>
</reference>
<dbReference type="RefSeq" id="WP_079495697.1">
    <property type="nucleotide sequence ID" value="NZ_FUZT01000021.1"/>
</dbReference>
<dbReference type="GO" id="GO:0005737">
    <property type="term" value="C:cytoplasm"/>
    <property type="evidence" value="ECO:0007669"/>
    <property type="project" value="UniProtKB-SubCell"/>
</dbReference>
<evidence type="ECO:0000259" key="7">
    <source>
        <dbReference type="PROSITE" id="PS51093"/>
    </source>
</evidence>
<dbReference type="PANTHER" id="PTHR45008:SF1">
    <property type="entry name" value="PTS SYSTEM GLUCOSE-SPECIFIC EIIA COMPONENT"/>
    <property type="match status" value="1"/>
</dbReference>
<dbReference type="STRING" id="36842.SAMN02194393_05106"/>
<dbReference type="SUPFAM" id="SSF51261">
    <property type="entry name" value="Duplicated hybrid motif"/>
    <property type="match status" value="1"/>
</dbReference>
<evidence type="ECO:0000256" key="6">
    <source>
        <dbReference type="ARBA" id="ARBA00022777"/>
    </source>
</evidence>
<name>A0A1T5MPA7_9FIRM</name>
<evidence type="ECO:0000313" key="9">
    <source>
        <dbReference type="Proteomes" id="UP000190285"/>
    </source>
</evidence>
<evidence type="ECO:0000256" key="2">
    <source>
        <dbReference type="ARBA" id="ARBA00022448"/>
    </source>
</evidence>
<dbReference type="NCBIfam" id="TIGR00830">
    <property type="entry name" value="PTBA"/>
    <property type="match status" value="1"/>
</dbReference>
<feature type="domain" description="PTS EIIA type-1" evidence="7">
    <location>
        <begin position="30"/>
        <end position="134"/>
    </location>
</feature>
<evidence type="ECO:0000256" key="4">
    <source>
        <dbReference type="ARBA" id="ARBA00022679"/>
    </source>
</evidence>
<dbReference type="PROSITE" id="PS00371">
    <property type="entry name" value="PTS_EIIA_TYPE_1_HIS"/>
    <property type="match status" value="1"/>
</dbReference>
<keyword evidence="9" id="KW-1185">Reference proteome</keyword>
<comment type="subcellular location">
    <subcellularLocation>
        <location evidence="1">Cytoplasm</location>
    </subcellularLocation>
</comment>
<proteinExistence type="predicted"/>
<gene>
    <name evidence="8" type="ORF">SAMN02194393_05106</name>
</gene>
<sequence>MLKKFLKKKKELSWSVPLTGIVKPITEAPDPVFSEKMMGDGFCIDPTIGKVYSPVKGEIMSIFPTKHAIGIKSDDGYEVLIHFGIDTVNLNGEGFKLHVNTGDRVASGDLLLDVDIDNIKDKIPSLITAVVITNLKGKTVELEESGEAKQGDLINLRIN</sequence>
<dbReference type="InterPro" id="IPR050890">
    <property type="entry name" value="PTS_EIIA_component"/>
</dbReference>
<dbReference type="Gene3D" id="2.70.70.10">
    <property type="entry name" value="Glucose Permease (Domain IIA)"/>
    <property type="match status" value="1"/>
</dbReference>
<dbReference type="AlphaFoldDB" id="A0A1T5MPA7"/>
<dbReference type="FunFam" id="2.70.70.10:FF:000001">
    <property type="entry name" value="PTS system glucose-specific IIA component"/>
    <property type="match status" value="1"/>
</dbReference>
<keyword evidence="2" id="KW-0813">Transport</keyword>
<evidence type="ECO:0000256" key="5">
    <source>
        <dbReference type="ARBA" id="ARBA00022683"/>
    </source>
</evidence>
<accession>A0A1T5MPA7</accession>
<organism evidence="8 9">
    <name type="scientific">Maledivibacter halophilus</name>
    <dbReference type="NCBI Taxonomy" id="36842"/>
    <lineage>
        <taxon>Bacteria</taxon>
        <taxon>Bacillati</taxon>
        <taxon>Bacillota</taxon>
        <taxon>Clostridia</taxon>
        <taxon>Peptostreptococcales</taxon>
        <taxon>Caminicellaceae</taxon>
        <taxon>Maledivibacter</taxon>
    </lineage>
</organism>
<keyword evidence="6" id="KW-0418">Kinase</keyword>
<protein>
    <submittedName>
        <fullName evidence="8">PTS system IIA component, Glc family (TC 4.A.1)</fullName>
    </submittedName>
</protein>
<dbReference type="GO" id="GO:0016301">
    <property type="term" value="F:kinase activity"/>
    <property type="evidence" value="ECO:0007669"/>
    <property type="project" value="UniProtKB-KW"/>
</dbReference>
<evidence type="ECO:0000256" key="1">
    <source>
        <dbReference type="ARBA" id="ARBA00004496"/>
    </source>
</evidence>
<dbReference type="OrthoDB" id="92465at2"/>
<dbReference type="Proteomes" id="UP000190285">
    <property type="component" value="Unassembled WGS sequence"/>
</dbReference>
<dbReference type="PANTHER" id="PTHR45008">
    <property type="entry name" value="PTS SYSTEM GLUCOSE-SPECIFIC EIIA COMPONENT"/>
    <property type="match status" value="1"/>
</dbReference>
<dbReference type="GO" id="GO:0009401">
    <property type="term" value="P:phosphoenolpyruvate-dependent sugar phosphotransferase system"/>
    <property type="evidence" value="ECO:0007669"/>
    <property type="project" value="UniProtKB-KW"/>
</dbReference>
<dbReference type="InterPro" id="IPR001127">
    <property type="entry name" value="PTS_EIIA_1_perm"/>
</dbReference>
<keyword evidence="5" id="KW-0598">Phosphotransferase system</keyword>
<dbReference type="Pfam" id="PF00358">
    <property type="entry name" value="PTS_EIIA_1"/>
    <property type="match status" value="1"/>
</dbReference>
<keyword evidence="3" id="KW-0762">Sugar transport</keyword>
<evidence type="ECO:0000256" key="3">
    <source>
        <dbReference type="ARBA" id="ARBA00022597"/>
    </source>
</evidence>
<dbReference type="InterPro" id="IPR011055">
    <property type="entry name" value="Dup_hybrid_motif"/>
</dbReference>
<evidence type="ECO:0000313" key="8">
    <source>
        <dbReference type="EMBL" id="SKC90067.1"/>
    </source>
</evidence>
<keyword evidence="4" id="KW-0808">Transferase</keyword>
<dbReference type="EMBL" id="FUZT01000021">
    <property type="protein sequence ID" value="SKC90067.1"/>
    <property type="molecule type" value="Genomic_DNA"/>
</dbReference>